<comment type="caution">
    <text evidence="4">The sequence shown here is derived from an EMBL/GenBank/DDBJ whole genome shotgun (WGS) entry which is preliminary data.</text>
</comment>
<evidence type="ECO:0000313" key="4">
    <source>
        <dbReference type="EMBL" id="HGM07051.1"/>
    </source>
</evidence>
<sequence>MVNLKTRLLSIIVISMVIASLATPIAISFAEGDAEAVADDASRLVAKALAMQVMLRNALALNISVDLVAEIETLLNVNVSSLSVEELKQFIERSREILARIEHEIRVAWKLDLGNIYAERLRRAIESRARVMEKLYNVSLDEVVANISRVRNRVELMKILKDLDRVIEKARLKIFTAVSMEYGVSAINTTIERLEERTVIKAYMGLGKVVDVLKRIRERLEALNISDEVVKHIDIAIEHISIAKEVLANISANMSIQLPSIDREKVREVVNKTLEKIYERTNKSLYELKKEVDELLERALEANATEIVEKLESIVQKLNDIEKELQRTNISIVELNKIIMSLARIKTEIKKIEFDIERQLREVPVRSIDNAFNVTLSKAIENLEKLKEMYRFVENKSKIVCIAIYPPPPACMFLTILPILLNQVNTTITIAEKMIDDAIELYNNGNKVEALQMVVRANTMITIAKAQLEPIYRLLKASDTARGKSDEEVRSELDKKLNSFTLKLNSLEAIFNGIKNRVERIGNRVAKATLERIINDVENMIKNVKELINDVKNMIRNNDLENALAIIEHIDEALKDIELKINTLQKMI</sequence>
<reference evidence="4" key="1">
    <citation type="journal article" date="2020" name="mSystems">
        <title>Genome- and Community-Level Interaction Insights into Carbon Utilization and Element Cycling Functions of Hydrothermarchaeota in Hydrothermal Sediment.</title>
        <authorList>
            <person name="Zhou Z."/>
            <person name="Liu Y."/>
            <person name="Xu W."/>
            <person name="Pan J."/>
            <person name="Luo Z.H."/>
            <person name="Li M."/>
        </authorList>
    </citation>
    <scope>NUCLEOTIDE SEQUENCE [LARGE SCALE GENOMIC DNA]</scope>
    <source>
        <strain evidence="4">SpSt-658</strain>
    </source>
</reference>
<feature type="coiled-coil region" evidence="2">
    <location>
        <begin position="271"/>
        <end position="396"/>
    </location>
</feature>
<dbReference type="PROSITE" id="PS50975">
    <property type="entry name" value="ATP_GRASP"/>
    <property type="match status" value="1"/>
</dbReference>
<feature type="coiled-coil region" evidence="2">
    <location>
        <begin position="527"/>
        <end position="587"/>
    </location>
</feature>
<keyword evidence="1" id="KW-0067">ATP-binding</keyword>
<evidence type="ECO:0000259" key="3">
    <source>
        <dbReference type="PROSITE" id="PS50975"/>
    </source>
</evidence>
<protein>
    <recommendedName>
        <fullName evidence="3">ATP-grasp domain-containing protein</fullName>
    </recommendedName>
</protein>
<proteinExistence type="predicted"/>
<keyword evidence="2" id="KW-0175">Coiled coil</keyword>
<gene>
    <name evidence="4" type="ORF">ENU31_01385</name>
</gene>
<dbReference type="EMBL" id="DTCA01000049">
    <property type="protein sequence ID" value="HGM07051.1"/>
    <property type="molecule type" value="Genomic_DNA"/>
</dbReference>
<feature type="domain" description="ATP-grasp" evidence="3">
    <location>
        <begin position="164"/>
        <end position="365"/>
    </location>
</feature>
<evidence type="ECO:0000256" key="2">
    <source>
        <dbReference type="SAM" id="Coils"/>
    </source>
</evidence>
<dbReference type="GO" id="GO:0046872">
    <property type="term" value="F:metal ion binding"/>
    <property type="evidence" value="ECO:0007669"/>
    <property type="project" value="InterPro"/>
</dbReference>
<evidence type="ECO:0000256" key="1">
    <source>
        <dbReference type="PROSITE-ProRule" id="PRU00409"/>
    </source>
</evidence>
<dbReference type="GO" id="GO:0005524">
    <property type="term" value="F:ATP binding"/>
    <property type="evidence" value="ECO:0007669"/>
    <property type="project" value="UniProtKB-UniRule"/>
</dbReference>
<name>A0A7C4H2B8_9CREN</name>
<dbReference type="InterPro" id="IPR011761">
    <property type="entry name" value="ATP-grasp"/>
</dbReference>
<keyword evidence="1" id="KW-0547">Nucleotide-binding</keyword>
<accession>A0A7C4H2B8</accession>
<organism evidence="4">
    <name type="scientific">Ignisphaera aggregans</name>
    <dbReference type="NCBI Taxonomy" id="334771"/>
    <lineage>
        <taxon>Archaea</taxon>
        <taxon>Thermoproteota</taxon>
        <taxon>Thermoprotei</taxon>
        <taxon>Desulfurococcales</taxon>
        <taxon>Desulfurococcaceae</taxon>
        <taxon>Ignisphaera</taxon>
    </lineage>
</organism>
<dbReference type="AlphaFoldDB" id="A0A7C4H2B8"/>